<feature type="transmembrane region" description="Helical" evidence="8">
    <location>
        <begin position="167"/>
        <end position="186"/>
    </location>
</feature>
<dbReference type="STRING" id="698492.A0A0E9NCH7"/>
<feature type="transmembrane region" description="Helical" evidence="8">
    <location>
        <begin position="397"/>
        <end position="415"/>
    </location>
</feature>
<reference evidence="11 12" key="3">
    <citation type="journal article" date="2015" name="Genome Announc.">
        <title>Draft Genome Sequence of the Archiascomycetous Yeast Saitoella complicata.</title>
        <authorList>
            <person name="Yamauchi K."/>
            <person name="Kondo S."/>
            <person name="Hamamoto M."/>
            <person name="Takahashi Y."/>
            <person name="Ogura Y."/>
            <person name="Hayashi T."/>
            <person name="Nishida H."/>
        </authorList>
    </citation>
    <scope>NUCLEOTIDE SEQUENCE [LARGE SCALE GENOMIC DNA]</scope>
    <source>
        <strain evidence="11 12">NRRL Y-17804</strain>
    </source>
</reference>
<dbReference type="Proteomes" id="UP000033140">
    <property type="component" value="Unassembled WGS sequence"/>
</dbReference>
<keyword evidence="3 8" id="KW-0813">Transport</keyword>
<comment type="caution">
    <text evidence="11">The sequence shown here is derived from an EMBL/GenBank/DDBJ whole genome shotgun (WGS) entry which is preliminary data.</text>
</comment>
<dbReference type="EMBL" id="BACD03000008">
    <property type="protein sequence ID" value="GAO47401.1"/>
    <property type="molecule type" value="Genomic_DNA"/>
</dbReference>
<dbReference type="AlphaFoldDB" id="A0A0E9NCH7"/>
<evidence type="ECO:0000256" key="5">
    <source>
        <dbReference type="ARBA" id="ARBA00022989"/>
    </source>
</evidence>
<accession>A0A0E9NCH7</accession>
<name>A0A0E9NCH7_SAICN</name>
<evidence type="ECO:0000256" key="3">
    <source>
        <dbReference type="ARBA" id="ARBA00022448"/>
    </source>
</evidence>
<dbReference type="OrthoDB" id="434240at2759"/>
<dbReference type="InterPro" id="IPR004737">
    <property type="entry name" value="NO3_transporter_NarK/NarU-like"/>
</dbReference>
<feature type="transmembrane region" description="Helical" evidence="8">
    <location>
        <begin position="127"/>
        <end position="147"/>
    </location>
</feature>
<keyword evidence="12" id="KW-1185">Reference proteome</keyword>
<evidence type="ECO:0000259" key="10">
    <source>
        <dbReference type="PROSITE" id="PS50850"/>
    </source>
</evidence>
<evidence type="ECO:0000256" key="4">
    <source>
        <dbReference type="ARBA" id="ARBA00022692"/>
    </source>
</evidence>
<feature type="transmembrane region" description="Helical" evidence="8">
    <location>
        <begin position="38"/>
        <end position="61"/>
    </location>
</feature>
<keyword evidence="4 8" id="KW-0812">Transmembrane</keyword>
<dbReference type="GO" id="GO:0015113">
    <property type="term" value="F:nitrite transmembrane transporter activity"/>
    <property type="evidence" value="ECO:0007669"/>
    <property type="project" value="InterPro"/>
</dbReference>
<keyword evidence="8" id="KW-1003">Cell membrane</keyword>
<protein>
    <recommendedName>
        <fullName evidence="8">Nitrate/nitrite transporter</fullName>
    </recommendedName>
</protein>
<evidence type="ECO:0000256" key="1">
    <source>
        <dbReference type="ARBA" id="ARBA00004141"/>
    </source>
</evidence>
<feature type="transmembrane region" description="Helical" evidence="8">
    <location>
        <begin position="102"/>
        <end position="120"/>
    </location>
</feature>
<dbReference type="GO" id="GO:0042128">
    <property type="term" value="P:nitrate assimilation"/>
    <property type="evidence" value="ECO:0007669"/>
    <property type="project" value="UniProtKB-UniRule"/>
</dbReference>
<evidence type="ECO:0000256" key="7">
    <source>
        <dbReference type="ARBA" id="ARBA00023136"/>
    </source>
</evidence>
<feature type="transmembrane region" description="Helical" evidence="8">
    <location>
        <begin position="456"/>
        <end position="475"/>
    </location>
</feature>
<dbReference type="Gene3D" id="1.20.1250.20">
    <property type="entry name" value="MFS general substrate transporter like domains"/>
    <property type="match status" value="2"/>
</dbReference>
<feature type="transmembrane region" description="Helical" evidence="8">
    <location>
        <begin position="495"/>
        <end position="514"/>
    </location>
</feature>
<evidence type="ECO:0000256" key="8">
    <source>
        <dbReference type="RuleBase" id="RU366033"/>
    </source>
</evidence>
<dbReference type="InterPro" id="IPR020846">
    <property type="entry name" value="MFS_dom"/>
</dbReference>
<evidence type="ECO:0000313" key="11">
    <source>
        <dbReference type="EMBL" id="GAO47401.1"/>
    </source>
</evidence>
<dbReference type="NCBIfam" id="TIGR00886">
    <property type="entry name" value="2A0108"/>
    <property type="match status" value="1"/>
</dbReference>
<reference evidence="11 12" key="2">
    <citation type="journal article" date="2014" name="J. Gen. Appl. Microbiol.">
        <title>The early diverging ascomycetous budding yeast Saitoella complicata has three histone deacetylases belonging to the Clr6, Hos2, and Rpd3 lineages.</title>
        <authorList>
            <person name="Nishida H."/>
            <person name="Matsumoto T."/>
            <person name="Kondo S."/>
            <person name="Hamamoto M."/>
            <person name="Yoshikawa H."/>
        </authorList>
    </citation>
    <scope>NUCLEOTIDE SEQUENCE [LARGE SCALE GENOMIC DNA]</scope>
    <source>
        <strain evidence="11 12">NRRL Y-17804</strain>
    </source>
</reference>
<dbReference type="GO" id="GO:0005886">
    <property type="term" value="C:plasma membrane"/>
    <property type="evidence" value="ECO:0007669"/>
    <property type="project" value="UniProtKB-SubCell"/>
</dbReference>
<feature type="compositionally biased region" description="Low complexity" evidence="9">
    <location>
        <begin position="263"/>
        <end position="277"/>
    </location>
</feature>
<evidence type="ECO:0000256" key="6">
    <source>
        <dbReference type="ARBA" id="ARBA00023063"/>
    </source>
</evidence>
<proteinExistence type="inferred from homology"/>
<organism evidence="11 12">
    <name type="scientific">Saitoella complicata (strain BCRC 22490 / CBS 7301 / JCM 7358 / NBRC 10748 / NRRL Y-17804)</name>
    <dbReference type="NCBI Taxonomy" id="698492"/>
    <lineage>
        <taxon>Eukaryota</taxon>
        <taxon>Fungi</taxon>
        <taxon>Dikarya</taxon>
        <taxon>Ascomycota</taxon>
        <taxon>Taphrinomycotina</taxon>
        <taxon>Taphrinomycotina incertae sedis</taxon>
        <taxon>Saitoella</taxon>
    </lineage>
</organism>
<dbReference type="InterPro" id="IPR011701">
    <property type="entry name" value="MFS"/>
</dbReference>
<evidence type="ECO:0000313" key="12">
    <source>
        <dbReference type="Proteomes" id="UP000033140"/>
    </source>
</evidence>
<dbReference type="PROSITE" id="PS50850">
    <property type="entry name" value="MFS"/>
    <property type="match status" value="1"/>
</dbReference>
<dbReference type="RefSeq" id="XP_019022765.1">
    <property type="nucleotide sequence ID" value="XM_019170784.1"/>
</dbReference>
<dbReference type="GO" id="GO:0015112">
    <property type="term" value="F:nitrate transmembrane transporter activity"/>
    <property type="evidence" value="ECO:0007669"/>
    <property type="project" value="UniProtKB-UniRule"/>
</dbReference>
<reference evidence="11 12" key="1">
    <citation type="journal article" date="2011" name="J. Gen. Appl. Microbiol.">
        <title>Draft genome sequencing of the enigmatic yeast Saitoella complicata.</title>
        <authorList>
            <person name="Nishida H."/>
            <person name="Hamamoto M."/>
            <person name="Sugiyama J."/>
        </authorList>
    </citation>
    <scope>NUCLEOTIDE SEQUENCE [LARGE SCALE GENOMIC DNA]</scope>
    <source>
        <strain evidence="11 12">NRRL Y-17804</strain>
    </source>
</reference>
<keyword evidence="5 8" id="KW-1133">Transmembrane helix</keyword>
<keyword evidence="6 8" id="KW-0534">Nitrate assimilation</keyword>
<evidence type="ECO:0000256" key="9">
    <source>
        <dbReference type="SAM" id="MobiDB-lite"/>
    </source>
</evidence>
<feature type="transmembrane region" description="Helical" evidence="8">
    <location>
        <begin position="362"/>
        <end position="385"/>
    </location>
</feature>
<comment type="similarity">
    <text evidence="2 8">Belongs to the major facilitator superfamily. Nitrate/nitrite porter (TC 2.A.1.8) family.</text>
</comment>
<evidence type="ECO:0000256" key="2">
    <source>
        <dbReference type="ARBA" id="ARBA00008432"/>
    </source>
</evidence>
<dbReference type="InterPro" id="IPR044772">
    <property type="entry name" value="NO3_transporter"/>
</dbReference>
<sequence length="538" mass="57733">MGFISNLYKAPEVNPLNNKALSIPILNPVNKYGRTFHLAWFGFFVAFLSWFAFAPLLTVTLKTDLHLTQAEIQNSNILGLTSTLVVRVFIGPICDRFGPRKAMAGCLLAGAIPTAMAGLVTNAKGLIAIRFFIGILGGSFVPCQVWVTGWYDKSVVGRANALAGGWGNSGGGVTYFVMPAVFEALVRDGYTAHKAWRISFAVCPFVIIVATAIMIITLGQDTPTGNWSERFNTVAPVDGHKPNVGTVVDVPSDASYDMTHFAASSSTGANSGTATPTKEGKHAGIVTPPKAELAPVEELAREEVIVKPTLSSTLRTIASMQTMLTALCYFTTFGAETTIEGNLGSFYKAAAPSWSQSMAGNWAAMFMLLNIVTRPCGGYIADVLYRVSRHDPAVKKYFMATLGLLEGAFLLWIGLQRSMSISTLIGAHAAAAVFLEAANGANYALVPHIHPSHNGVVSGITGAMGNFGGVMFSLILRYRTHVVNGAVATDYHTGYWIIAIIVLIINACAFFVPLNSGERRLEEEAFKENGYHDQISKV</sequence>
<feature type="region of interest" description="Disordered" evidence="9">
    <location>
        <begin position="263"/>
        <end position="284"/>
    </location>
</feature>
<dbReference type="SUPFAM" id="SSF103473">
    <property type="entry name" value="MFS general substrate transporter"/>
    <property type="match status" value="1"/>
</dbReference>
<keyword evidence="7 8" id="KW-0472">Membrane</keyword>
<feature type="domain" description="Major facilitator superfamily (MFS) profile" evidence="10">
    <location>
        <begin position="35"/>
        <end position="517"/>
    </location>
</feature>
<dbReference type="OMA" id="IPCFMFA"/>
<dbReference type="Pfam" id="PF07690">
    <property type="entry name" value="MFS_1"/>
    <property type="match status" value="2"/>
</dbReference>
<gene>
    <name evidence="11" type="ORF">G7K_1609-t1</name>
</gene>
<feature type="transmembrane region" description="Helical" evidence="8">
    <location>
        <begin position="421"/>
        <end position="444"/>
    </location>
</feature>
<dbReference type="PANTHER" id="PTHR23515">
    <property type="entry name" value="HIGH-AFFINITY NITRATE TRANSPORTER 2.3"/>
    <property type="match status" value="1"/>
</dbReference>
<dbReference type="InterPro" id="IPR036259">
    <property type="entry name" value="MFS_trans_sf"/>
</dbReference>
<feature type="transmembrane region" description="Helical" evidence="8">
    <location>
        <begin position="198"/>
        <end position="218"/>
    </location>
</feature>
<comment type="subcellular location">
    <subcellularLocation>
        <location evidence="8">Cell membrane</location>
        <topology evidence="8">Multi-pass membrane protein</topology>
    </subcellularLocation>
    <subcellularLocation>
        <location evidence="1">Membrane</location>
        <topology evidence="1">Multi-pass membrane protein</topology>
    </subcellularLocation>
</comment>